<dbReference type="RefSeq" id="WP_091837761.1">
    <property type="nucleotide sequence ID" value="NZ_FPAA01000009.1"/>
</dbReference>
<comment type="caution">
    <text evidence="4">Lacks conserved residue(s) required for the propagation of feature annotation.</text>
</comment>
<dbReference type="InterPro" id="IPR001406">
    <property type="entry name" value="PsdUridine_synth_TruA"/>
</dbReference>
<feature type="domain" description="Pseudouridine synthase I TruA alpha/beta" evidence="8">
    <location>
        <begin position="9"/>
        <end position="104"/>
    </location>
</feature>
<dbReference type="AlphaFoldDB" id="A0A1I6T4S1"/>
<feature type="binding site" evidence="4 6">
    <location>
        <position position="110"/>
    </location>
    <ligand>
        <name>substrate</name>
    </ligand>
</feature>
<comment type="subunit">
    <text evidence="4">Homodimer.</text>
</comment>
<dbReference type="Pfam" id="PF01416">
    <property type="entry name" value="PseudoU_synth_1"/>
    <property type="match status" value="2"/>
</dbReference>
<dbReference type="InterPro" id="IPR020097">
    <property type="entry name" value="PsdUridine_synth_TruA_a/b_dom"/>
</dbReference>
<keyword evidence="10" id="KW-1185">Reference proteome</keyword>
<evidence type="ECO:0000256" key="5">
    <source>
        <dbReference type="PIRSR" id="PIRSR001430-1"/>
    </source>
</evidence>
<feature type="domain" description="Pseudouridine synthase I TruA alpha/beta" evidence="8">
    <location>
        <begin position="143"/>
        <end position="244"/>
    </location>
</feature>
<feature type="active site" description="Nucleophile" evidence="4 5">
    <location>
        <position position="52"/>
    </location>
</feature>
<evidence type="ECO:0000259" key="8">
    <source>
        <dbReference type="Pfam" id="PF01416"/>
    </source>
</evidence>
<dbReference type="GO" id="GO:0160147">
    <property type="term" value="F:tRNA pseudouridine(38-40) synthase activity"/>
    <property type="evidence" value="ECO:0007669"/>
    <property type="project" value="UniProtKB-EC"/>
</dbReference>
<comment type="similarity">
    <text evidence="1 4 7">Belongs to the tRNA pseudouridine synthase TruA family.</text>
</comment>
<comment type="function">
    <text evidence="4">Formation of pseudouridine at positions 38, 39 and 40 in the anticodon stem and loop of transfer RNAs.</text>
</comment>
<gene>
    <name evidence="4" type="primary">truA</name>
    <name evidence="9" type="ORF">SAMN05444972_10913</name>
</gene>
<dbReference type="InterPro" id="IPR020103">
    <property type="entry name" value="PsdUridine_synth_cat_dom_sf"/>
</dbReference>
<organism evidence="9 10">
    <name type="scientific">Marininema halotolerans</name>
    <dbReference type="NCBI Taxonomy" id="1155944"/>
    <lineage>
        <taxon>Bacteria</taxon>
        <taxon>Bacillati</taxon>
        <taxon>Bacillota</taxon>
        <taxon>Bacilli</taxon>
        <taxon>Bacillales</taxon>
        <taxon>Thermoactinomycetaceae</taxon>
        <taxon>Marininema</taxon>
    </lineage>
</organism>
<dbReference type="GO" id="GO:0031119">
    <property type="term" value="P:tRNA pseudouridine synthesis"/>
    <property type="evidence" value="ECO:0007669"/>
    <property type="project" value="UniProtKB-UniRule"/>
</dbReference>
<dbReference type="PANTHER" id="PTHR11142:SF0">
    <property type="entry name" value="TRNA PSEUDOURIDINE SYNTHASE-LIKE 1"/>
    <property type="match status" value="1"/>
</dbReference>
<evidence type="ECO:0000256" key="2">
    <source>
        <dbReference type="ARBA" id="ARBA00022694"/>
    </source>
</evidence>
<dbReference type="PANTHER" id="PTHR11142">
    <property type="entry name" value="PSEUDOURIDYLATE SYNTHASE"/>
    <property type="match status" value="1"/>
</dbReference>
<dbReference type="PIRSF" id="PIRSF001430">
    <property type="entry name" value="tRNA_psdUrid_synth"/>
    <property type="match status" value="1"/>
</dbReference>
<evidence type="ECO:0000256" key="6">
    <source>
        <dbReference type="PIRSR" id="PIRSR001430-2"/>
    </source>
</evidence>
<dbReference type="EC" id="5.4.99.12" evidence="4"/>
<dbReference type="SUPFAM" id="SSF55120">
    <property type="entry name" value="Pseudouridine synthase"/>
    <property type="match status" value="1"/>
</dbReference>
<evidence type="ECO:0000256" key="4">
    <source>
        <dbReference type="HAMAP-Rule" id="MF_00171"/>
    </source>
</evidence>
<protein>
    <recommendedName>
        <fullName evidence="4">tRNA pseudouridine synthase A</fullName>
        <ecNumber evidence="4">5.4.99.12</ecNumber>
    </recommendedName>
    <alternativeName>
        <fullName evidence="4">tRNA pseudouridine(38-40) synthase</fullName>
    </alternativeName>
    <alternativeName>
        <fullName evidence="4">tRNA pseudouridylate synthase I</fullName>
    </alternativeName>
    <alternativeName>
        <fullName evidence="4">tRNA-uridine isomerase I</fullName>
    </alternativeName>
</protein>
<dbReference type="EMBL" id="FPAA01000009">
    <property type="protein sequence ID" value="SFS84232.1"/>
    <property type="molecule type" value="Genomic_DNA"/>
</dbReference>
<dbReference type="Gene3D" id="3.30.70.580">
    <property type="entry name" value="Pseudouridine synthase I, catalytic domain, N-terminal subdomain"/>
    <property type="match status" value="1"/>
</dbReference>
<dbReference type="Gene3D" id="3.30.70.660">
    <property type="entry name" value="Pseudouridine synthase I, catalytic domain, C-terminal subdomain"/>
    <property type="match status" value="1"/>
</dbReference>
<evidence type="ECO:0000256" key="3">
    <source>
        <dbReference type="ARBA" id="ARBA00023235"/>
    </source>
</evidence>
<accession>A0A1I6T4S1</accession>
<dbReference type="NCBIfam" id="TIGR00071">
    <property type="entry name" value="hisT_truA"/>
    <property type="match status" value="1"/>
</dbReference>
<keyword evidence="3 4" id="KW-0413">Isomerase</keyword>
<sequence>MRRLKLTIAYDGADFAGFQSQQNQRTIQGELEKALKKVTGETIIVYGAGRTDAGVHARGQVVHLTTNTRIPTEKWVWVFNHMLPRDLAVIHAEEVSDGFHARYDACWKRYRYEIDTHAIPDVFTGRYRTRIKGELNQLVMREAAQHLLGTHDFTALSSAKSAIKNRVRTLYQCDVESMTAGISITTAGNGFLYNMVRIIAGLLVQVGKGSLLPEQVPEIIASRDRGRIGKTLPPEGLTLMEVSYQPWEKSLHP</sequence>
<dbReference type="OrthoDB" id="9811823at2"/>
<evidence type="ECO:0000313" key="10">
    <source>
        <dbReference type="Proteomes" id="UP000198660"/>
    </source>
</evidence>
<dbReference type="InterPro" id="IPR020095">
    <property type="entry name" value="PsdUridine_synth_TruA_C"/>
</dbReference>
<dbReference type="HAMAP" id="MF_00171">
    <property type="entry name" value="TruA"/>
    <property type="match status" value="1"/>
</dbReference>
<reference evidence="10" key="1">
    <citation type="submission" date="2016-10" db="EMBL/GenBank/DDBJ databases">
        <authorList>
            <person name="Varghese N."/>
            <person name="Submissions S."/>
        </authorList>
    </citation>
    <scope>NUCLEOTIDE SEQUENCE [LARGE SCALE GENOMIC DNA]</scope>
    <source>
        <strain evidence="10">DSM 45789</strain>
    </source>
</reference>
<dbReference type="FunFam" id="3.30.70.580:FF:000001">
    <property type="entry name" value="tRNA pseudouridine synthase A"/>
    <property type="match status" value="1"/>
</dbReference>
<evidence type="ECO:0000313" key="9">
    <source>
        <dbReference type="EMBL" id="SFS84232.1"/>
    </source>
</evidence>
<proteinExistence type="inferred from homology"/>
<name>A0A1I6T4S1_9BACL</name>
<dbReference type="InterPro" id="IPR020094">
    <property type="entry name" value="TruA/RsuA/RluB/E/F_N"/>
</dbReference>
<dbReference type="GO" id="GO:0003723">
    <property type="term" value="F:RNA binding"/>
    <property type="evidence" value="ECO:0007669"/>
    <property type="project" value="InterPro"/>
</dbReference>
<dbReference type="CDD" id="cd02570">
    <property type="entry name" value="PseudoU_synth_EcTruA"/>
    <property type="match status" value="1"/>
</dbReference>
<evidence type="ECO:0000256" key="1">
    <source>
        <dbReference type="ARBA" id="ARBA00009375"/>
    </source>
</evidence>
<comment type="catalytic activity">
    <reaction evidence="4 7">
        <text>uridine(38/39/40) in tRNA = pseudouridine(38/39/40) in tRNA</text>
        <dbReference type="Rhea" id="RHEA:22376"/>
        <dbReference type="Rhea" id="RHEA-COMP:10085"/>
        <dbReference type="Rhea" id="RHEA-COMP:10087"/>
        <dbReference type="ChEBI" id="CHEBI:65314"/>
        <dbReference type="ChEBI" id="CHEBI:65315"/>
        <dbReference type="EC" id="5.4.99.12"/>
    </reaction>
</comment>
<dbReference type="Proteomes" id="UP000198660">
    <property type="component" value="Unassembled WGS sequence"/>
</dbReference>
<evidence type="ECO:0000256" key="7">
    <source>
        <dbReference type="RuleBase" id="RU003792"/>
    </source>
</evidence>
<keyword evidence="2 4" id="KW-0819">tRNA processing</keyword>